<dbReference type="GO" id="GO:0016301">
    <property type="term" value="F:kinase activity"/>
    <property type="evidence" value="ECO:0007669"/>
    <property type="project" value="UniProtKB-KW"/>
</dbReference>
<reference evidence="9" key="1">
    <citation type="journal article" date="2023" name="Mol. Phylogenet. Evol.">
        <title>Genome-scale phylogeny and comparative genomics of the fungal order Sordariales.</title>
        <authorList>
            <person name="Hensen N."/>
            <person name="Bonometti L."/>
            <person name="Westerberg I."/>
            <person name="Brannstrom I.O."/>
            <person name="Guillou S."/>
            <person name="Cros-Aarteil S."/>
            <person name="Calhoun S."/>
            <person name="Haridas S."/>
            <person name="Kuo A."/>
            <person name="Mondo S."/>
            <person name="Pangilinan J."/>
            <person name="Riley R."/>
            <person name="LaButti K."/>
            <person name="Andreopoulos B."/>
            <person name="Lipzen A."/>
            <person name="Chen C."/>
            <person name="Yan M."/>
            <person name="Daum C."/>
            <person name="Ng V."/>
            <person name="Clum A."/>
            <person name="Steindorff A."/>
            <person name="Ohm R.A."/>
            <person name="Martin F."/>
            <person name="Silar P."/>
            <person name="Natvig D.O."/>
            <person name="Lalanne C."/>
            <person name="Gautier V."/>
            <person name="Ament-Velasquez S.L."/>
            <person name="Kruys A."/>
            <person name="Hutchinson M.I."/>
            <person name="Powell A.J."/>
            <person name="Barry K."/>
            <person name="Miller A.N."/>
            <person name="Grigoriev I.V."/>
            <person name="Debuchy R."/>
            <person name="Gladieux P."/>
            <person name="Hiltunen Thoren M."/>
            <person name="Johannesson H."/>
        </authorList>
    </citation>
    <scope>NUCLEOTIDE SEQUENCE</scope>
    <source>
        <strain evidence="9">CBS 958.72</strain>
    </source>
</reference>
<comment type="caution">
    <text evidence="9">The sequence shown here is derived from an EMBL/GenBank/DDBJ whole genome shotgun (WGS) entry which is preliminary data.</text>
</comment>
<evidence type="ECO:0000313" key="9">
    <source>
        <dbReference type="EMBL" id="KAK3382053.1"/>
    </source>
</evidence>
<dbReference type="InterPro" id="IPR013926">
    <property type="entry name" value="CGI121/TPRKB"/>
</dbReference>
<dbReference type="Pfam" id="PF08617">
    <property type="entry name" value="CGI-121"/>
    <property type="match status" value="1"/>
</dbReference>
<dbReference type="PANTHER" id="PTHR15840:SF10">
    <property type="entry name" value="EKC_KEOPS COMPLEX SUBUNIT TPRKB"/>
    <property type="match status" value="1"/>
</dbReference>
<evidence type="ECO:0000313" key="10">
    <source>
        <dbReference type="Proteomes" id="UP001287356"/>
    </source>
</evidence>
<evidence type="ECO:0000256" key="7">
    <source>
        <dbReference type="ARBA" id="ARBA00025043"/>
    </source>
</evidence>
<comment type="subcellular location">
    <subcellularLocation>
        <location evidence="1">Nucleus</location>
    </subcellularLocation>
</comment>
<dbReference type="Gene3D" id="3.30.2380.10">
    <property type="entry name" value="CGI121/TPRKB"/>
    <property type="match status" value="1"/>
</dbReference>
<dbReference type="GO" id="GO:0002949">
    <property type="term" value="P:tRNA threonylcarbamoyladenosine modification"/>
    <property type="evidence" value="ECO:0007669"/>
    <property type="project" value="TreeGrafter"/>
</dbReference>
<comment type="function">
    <text evidence="7">Component of the EKC/KEOPS complex that is required for the formation of a threonylcarbamoyl group on adenosine at position 37 (t(6)A37) in tRNAs that read codons beginning with adenine. The complex is probably involved in the transfer of the threonylcarbamoyl moiety of threonylcarbamoyl-AMP (TC-AMP) to the N6 group of A37. CGI121 acts as an allosteric effector that regulates the t(6)A activity of the complex. The EKC/KEOPS complex also promotes both telomere uncapping and telomere elongation. The complex is required for efficient recruitment of transcriptional coactivators. CGI121 is not required for tRNA modification.</text>
</comment>
<accession>A0AAE0NIC8</accession>
<evidence type="ECO:0000256" key="2">
    <source>
        <dbReference type="ARBA" id="ARBA00005546"/>
    </source>
</evidence>
<sequence>MERERLLFEQLHIDNVPPTYHVHAALFRDVTNAKFLHEQLLARNSDFEYAFVDATAIFSRTQLLSAIFRALTGLINGRLATPNVHSEIVLSLSSNNNIADAYRRFGITPGSTQDIIVVKTWGHLSENVAGKPVPLTDDEIRQTTDWTKVRKYYKLNNLPVVDAEKDPVARQAIWERLAIMSMALRGV</sequence>
<keyword evidence="9" id="KW-0808">Transferase</keyword>
<keyword evidence="9" id="KW-0418">Kinase</keyword>
<keyword evidence="6 8" id="KW-0539">Nucleus</keyword>
<keyword evidence="10" id="KW-1185">Reference proteome</keyword>
<dbReference type="AlphaFoldDB" id="A0AAE0NIC8"/>
<evidence type="ECO:0000256" key="4">
    <source>
        <dbReference type="ARBA" id="ARBA00016009"/>
    </source>
</evidence>
<evidence type="ECO:0000256" key="1">
    <source>
        <dbReference type="ARBA" id="ARBA00004123"/>
    </source>
</evidence>
<evidence type="ECO:0000256" key="6">
    <source>
        <dbReference type="ARBA" id="ARBA00023242"/>
    </source>
</evidence>
<protein>
    <recommendedName>
        <fullName evidence="4">EKC/KEOPS complex subunit CGI121</fullName>
    </recommendedName>
    <alternativeName>
        <fullName evidence="3">EKC/KEOPS complex subunit cgi121</fullName>
    </alternativeName>
</protein>
<proteinExistence type="inferred from homology"/>
<evidence type="ECO:0000256" key="3">
    <source>
        <dbReference type="ARBA" id="ARBA00015316"/>
    </source>
</evidence>
<dbReference type="GO" id="GO:0005829">
    <property type="term" value="C:cytosol"/>
    <property type="evidence" value="ECO:0007669"/>
    <property type="project" value="TreeGrafter"/>
</dbReference>
<dbReference type="PANTHER" id="PTHR15840">
    <property type="entry name" value="CGI-121 FAMILY MEMBER"/>
    <property type="match status" value="1"/>
</dbReference>
<dbReference type="EMBL" id="JAULSN010000001">
    <property type="protein sequence ID" value="KAK3382053.1"/>
    <property type="molecule type" value="Genomic_DNA"/>
</dbReference>
<dbReference type="SUPFAM" id="SSF143870">
    <property type="entry name" value="PF0523-like"/>
    <property type="match status" value="1"/>
</dbReference>
<dbReference type="GO" id="GO:0005634">
    <property type="term" value="C:nucleus"/>
    <property type="evidence" value="ECO:0007669"/>
    <property type="project" value="UniProtKB-SubCell"/>
</dbReference>
<dbReference type="Proteomes" id="UP001287356">
    <property type="component" value="Unassembled WGS sequence"/>
</dbReference>
<keyword evidence="5" id="KW-0819">tRNA processing</keyword>
<reference evidence="9" key="2">
    <citation type="submission" date="2023-06" db="EMBL/GenBank/DDBJ databases">
        <authorList>
            <consortium name="Lawrence Berkeley National Laboratory"/>
            <person name="Haridas S."/>
            <person name="Hensen N."/>
            <person name="Bonometti L."/>
            <person name="Westerberg I."/>
            <person name="Brannstrom I.O."/>
            <person name="Guillou S."/>
            <person name="Cros-Aarteil S."/>
            <person name="Calhoun S."/>
            <person name="Kuo A."/>
            <person name="Mondo S."/>
            <person name="Pangilinan J."/>
            <person name="Riley R."/>
            <person name="Labutti K."/>
            <person name="Andreopoulos B."/>
            <person name="Lipzen A."/>
            <person name="Chen C."/>
            <person name="Yanf M."/>
            <person name="Daum C."/>
            <person name="Ng V."/>
            <person name="Clum A."/>
            <person name="Steindorff A."/>
            <person name="Ohm R."/>
            <person name="Martin F."/>
            <person name="Silar P."/>
            <person name="Natvig D."/>
            <person name="Lalanne C."/>
            <person name="Gautier V."/>
            <person name="Ament-Velasquez S.L."/>
            <person name="Kruys A."/>
            <person name="Hutchinson M.I."/>
            <person name="Powell A.J."/>
            <person name="Barry K."/>
            <person name="Miller A.N."/>
            <person name="Grigoriev I.V."/>
            <person name="Debuchy R."/>
            <person name="Gladieux P."/>
            <person name="Thoren M.H."/>
            <person name="Johannesson H."/>
        </authorList>
    </citation>
    <scope>NUCLEOTIDE SEQUENCE</scope>
    <source>
        <strain evidence="9">CBS 958.72</strain>
    </source>
</reference>
<evidence type="ECO:0000256" key="8">
    <source>
        <dbReference type="RuleBase" id="RU004398"/>
    </source>
</evidence>
<comment type="similarity">
    <text evidence="2 8">Belongs to the CGI121/TPRKB family.</text>
</comment>
<dbReference type="GO" id="GO:0000408">
    <property type="term" value="C:EKC/KEOPS complex"/>
    <property type="evidence" value="ECO:0007669"/>
    <property type="project" value="TreeGrafter"/>
</dbReference>
<gene>
    <name evidence="9" type="ORF">B0T24DRAFT_515481</name>
</gene>
<evidence type="ECO:0000256" key="5">
    <source>
        <dbReference type="ARBA" id="ARBA00022694"/>
    </source>
</evidence>
<dbReference type="InterPro" id="IPR036504">
    <property type="entry name" value="CGI121/TPRKB_sf"/>
</dbReference>
<organism evidence="9 10">
    <name type="scientific">Lasiosphaeria ovina</name>
    <dbReference type="NCBI Taxonomy" id="92902"/>
    <lineage>
        <taxon>Eukaryota</taxon>
        <taxon>Fungi</taxon>
        <taxon>Dikarya</taxon>
        <taxon>Ascomycota</taxon>
        <taxon>Pezizomycotina</taxon>
        <taxon>Sordariomycetes</taxon>
        <taxon>Sordariomycetidae</taxon>
        <taxon>Sordariales</taxon>
        <taxon>Lasiosphaeriaceae</taxon>
        <taxon>Lasiosphaeria</taxon>
    </lineage>
</organism>
<name>A0AAE0NIC8_9PEZI</name>